<accession>A0ACB8AFW0</accession>
<dbReference type="Proteomes" id="UP000790377">
    <property type="component" value="Unassembled WGS sequence"/>
</dbReference>
<evidence type="ECO:0000313" key="2">
    <source>
        <dbReference type="Proteomes" id="UP000790377"/>
    </source>
</evidence>
<gene>
    <name evidence="1" type="ORF">BJ138DRAFT_1101062</name>
</gene>
<name>A0ACB8AFW0_9AGAM</name>
<protein>
    <submittedName>
        <fullName evidence="1">Uncharacterized protein</fullName>
    </submittedName>
</protein>
<proteinExistence type="predicted"/>
<reference evidence="1" key="1">
    <citation type="journal article" date="2021" name="New Phytol.">
        <title>Evolutionary innovations through gain and loss of genes in the ectomycorrhizal Boletales.</title>
        <authorList>
            <person name="Wu G."/>
            <person name="Miyauchi S."/>
            <person name="Morin E."/>
            <person name="Kuo A."/>
            <person name="Drula E."/>
            <person name="Varga T."/>
            <person name="Kohler A."/>
            <person name="Feng B."/>
            <person name="Cao Y."/>
            <person name="Lipzen A."/>
            <person name="Daum C."/>
            <person name="Hundley H."/>
            <person name="Pangilinan J."/>
            <person name="Johnson J."/>
            <person name="Barry K."/>
            <person name="LaButti K."/>
            <person name="Ng V."/>
            <person name="Ahrendt S."/>
            <person name="Min B."/>
            <person name="Choi I.G."/>
            <person name="Park H."/>
            <person name="Plett J.M."/>
            <person name="Magnuson J."/>
            <person name="Spatafora J.W."/>
            <person name="Nagy L.G."/>
            <person name="Henrissat B."/>
            <person name="Grigoriev I.V."/>
            <person name="Yang Z.L."/>
            <person name="Xu J."/>
            <person name="Martin F.M."/>
        </authorList>
    </citation>
    <scope>NUCLEOTIDE SEQUENCE</scope>
    <source>
        <strain evidence="1">ATCC 28755</strain>
    </source>
</reference>
<keyword evidence="2" id="KW-1185">Reference proteome</keyword>
<sequence>MFVNLKFVLVLLAVTSSVVASPCAKHSSSKKAPPHKTTPAHHKSTSVHHKTTAVHHKTTVVHHPTTSSHKKPPVHHKTTVHHPTTSSHKKPPVHHKTTVHHPTTSSHKKPPAQTTTHSKSAPAHHPTHPPSHSSIHHSSKTTVHHTTTKHHAPSSTPDGCTQKINYYWPGYNWALEFWSKPGCSGPKPDYYSHSLASKPVGHHSDCIPLLHTAGDVGSFIFKAESTKYVRFYSDASCKDPLYGSEMSSTTAGFRAVDILHSNPIVKKAHSFQVYVGAPSIAT</sequence>
<evidence type="ECO:0000313" key="1">
    <source>
        <dbReference type="EMBL" id="KAH7911447.1"/>
    </source>
</evidence>
<organism evidence="1 2">
    <name type="scientific">Hygrophoropsis aurantiaca</name>
    <dbReference type="NCBI Taxonomy" id="72124"/>
    <lineage>
        <taxon>Eukaryota</taxon>
        <taxon>Fungi</taxon>
        <taxon>Dikarya</taxon>
        <taxon>Basidiomycota</taxon>
        <taxon>Agaricomycotina</taxon>
        <taxon>Agaricomycetes</taxon>
        <taxon>Agaricomycetidae</taxon>
        <taxon>Boletales</taxon>
        <taxon>Coniophorineae</taxon>
        <taxon>Hygrophoropsidaceae</taxon>
        <taxon>Hygrophoropsis</taxon>
    </lineage>
</organism>
<dbReference type="EMBL" id="MU267678">
    <property type="protein sequence ID" value="KAH7911447.1"/>
    <property type="molecule type" value="Genomic_DNA"/>
</dbReference>
<comment type="caution">
    <text evidence="1">The sequence shown here is derived from an EMBL/GenBank/DDBJ whole genome shotgun (WGS) entry which is preliminary data.</text>
</comment>